<comment type="caution">
    <text evidence="3">The sequence shown here is derived from an EMBL/GenBank/DDBJ whole genome shotgun (WGS) entry which is preliminary data.</text>
</comment>
<evidence type="ECO:0000313" key="3">
    <source>
        <dbReference type="EMBL" id="MFC3476756.1"/>
    </source>
</evidence>
<dbReference type="InterPro" id="IPR025403">
    <property type="entry name" value="TgpA-like_C"/>
</dbReference>
<dbReference type="InterPro" id="IPR038765">
    <property type="entry name" value="Papain-like_cys_pep_sf"/>
</dbReference>
<protein>
    <submittedName>
        <fullName evidence="3">Transglutaminase domain-containing protein</fullName>
    </submittedName>
</protein>
<evidence type="ECO:0000259" key="2">
    <source>
        <dbReference type="SMART" id="SM00460"/>
    </source>
</evidence>
<dbReference type="PANTHER" id="PTHR42736">
    <property type="entry name" value="PROTEIN-GLUTAMINE GAMMA-GLUTAMYLTRANSFERASE"/>
    <property type="match status" value="1"/>
</dbReference>
<dbReference type="Pfam" id="PF01841">
    <property type="entry name" value="Transglut_core"/>
    <property type="match status" value="1"/>
</dbReference>
<dbReference type="InterPro" id="IPR052901">
    <property type="entry name" value="Bact_TGase-like"/>
</dbReference>
<dbReference type="GeneID" id="69117328"/>
<proteinExistence type="predicted"/>
<dbReference type="RefSeq" id="WP_232572101.1">
    <property type="nucleotide sequence ID" value="NZ_CP089466.1"/>
</dbReference>
<dbReference type="Pfam" id="PF13559">
    <property type="entry name" value="DUF4129"/>
    <property type="match status" value="1"/>
</dbReference>
<dbReference type="PANTHER" id="PTHR42736:SF1">
    <property type="entry name" value="PROTEIN-GLUTAMINE GAMMA-GLUTAMYLTRANSFERASE"/>
    <property type="match status" value="1"/>
</dbReference>
<evidence type="ECO:0000313" key="4">
    <source>
        <dbReference type="Proteomes" id="UP001595660"/>
    </source>
</evidence>
<dbReference type="AlphaFoldDB" id="A0ABD5NC49"/>
<feature type="domain" description="Transglutaminase-like" evidence="2">
    <location>
        <begin position="292"/>
        <end position="362"/>
    </location>
</feature>
<keyword evidence="4" id="KW-1185">Reference proteome</keyword>
<sequence>MSDAPSDGPDARRALLAVVAVLALVTSAAAAPVLAGQTPLADVDSPSAPSDVPGFLRGFEPLRDLLDRNQQPRVEGTSGLGALRLGDATDVGGPVSQEAQRDAATPHFVGRTDGPTYWRTGAYVDYTGNGWERSDVNTIQPGRLSGERERETHDVVLRRPATALPTPWRPIGVNHDCPDGETCGVSVSATDTTGIRATPALGAGGEYALETLSPVSDPSLLREVRVRGSIASTQYTSIDTTDRMEQLAARVVGDADNRYDAAKAVEEYLEAEKTYSLTDVPKPGDSVADQFVFEQENGYCENFATAMTVMLRSQDVPARYVVGYTAGERVGEDRYLVRGADAHAWVEVYFENYGWVRFDPTPTAPRQAADERLAEGSPTYRISVNESLVPGETVTTEVTTAGTPASNAAVFVNGERVATTDEDGLAQFRVPYADSVNVTVRPVDDDGHELTPVDDNATAALGFGVAAAQTDQSTTNETGTTREFDVAANVRFQFDGDVEAGDDLPVSVTIEGREFANASVSVAGEPQGRTGPNGTIPVTIPPDASGVVELTASRGNLTRTTTYPLDDLSVSVSPSLVAPFPSTKATARVTSGGEAVTGAPVTLNGETVGFTDENGKIRFDVPLSRTPSVAATASGKEATTYVDGVLPSLALGVLAAVGSLAGVAAVARRRGITLAGVIAGVRYAVREVASGVVEALVGVADAMDDLVAEFRAAADEGWREVLSWLASLPGRARLPDVRAWLAGIAAAAREASRDDIEDAAENADRGRLASLWRRFVAVVGVRDWRTKTPAEVAREAVGRGFPERPVYALTTAFRDAAYGGSDEDARAEEAERALDSLQSDDEEEGEQ</sequence>
<accession>A0ABD5NC49</accession>
<dbReference type="Proteomes" id="UP001595660">
    <property type="component" value="Unassembled WGS sequence"/>
</dbReference>
<feature type="compositionally biased region" description="Basic and acidic residues" evidence="1">
    <location>
        <begin position="823"/>
        <end position="834"/>
    </location>
</feature>
<dbReference type="SUPFAM" id="SSF54001">
    <property type="entry name" value="Cysteine proteinases"/>
    <property type="match status" value="1"/>
</dbReference>
<dbReference type="InterPro" id="IPR002931">
    <property type="entry name" value="Transglutaminase-like"/>
</dbReference>
<feature type="region of interest" description="Disordered" evidence="1">
    <location>
        <begin position="818"/>
        <end position="847"/>
    </location>
</feature>
<dbReference type="Gene3D" id="3.10.620.30">
    <property type="match status" value="1"/>
</dbReference>
<evidence type="ECO:0000256" key="1">
    <source>
        <dbReference type="SAM" id="MobiDB-lite"/>
    </source>
</evidence>
<feature type="compositionally biased region" description="Acidic residues" evidence="1">
    <location>
        <begin position="838"/>
        <end position="847"/>
    </location>
</feature>
<feature type="region of interest" description="Disordered" evidence="1">
    <location>
        <begin position="73"/>
        <end position="110"/>
    </location>
</feature>
<dbReference type="PROSITE" id="PS51318">
    <property type="entry name" value="TAT"/>
    <property type="match status" value="1"/>
</dbReference>
<gene>
    <name evidence="3" type="ORF">ACFOKC_03360</name>
</gene>
<organism evidence="3 4">
    <name type="scientific">Halobacterium litoreum</name>
    <dbReference type="NCBI Taxonomy" id="2039234"/>
    <lineage>
        <taxon>Archaea</taxon>
        <taxon>Methanobacteriati</taxon>
        <taxon>Methanobacteriota</taxon>
        <taxon>Stenosarchaea group</taxon>
        <taxon>Halobacteria</taxon>
        <taxon>Halobacteriales</taxon>
        <taxon>Halobacteriaceae</taxon>
        <taxon>Halobacterium</taxon>
    </lineage>
</organism>
<dbReference type="SMART" id="SM00460">
    <property type="entry name" value="TGc"/>
    <property type="match status" value="1"/>
</dbReference>
<dbReference type="EMBL" id="JBHRWN010000002">
    <property type="protein sequence ID" value="MFC3476756.1"/>
    <property type="molecule type" value="Genomic_DNA"/>
</dbReference>
<reference evidence="3 4" key="1">
    <citation type="journal article" date="2019" name="Int. J. Syst. Evol. Microbiol.">
        <title>The Global Catalogue of Microorganisms (GCM) 10K type strain sequencing project: providing services to taxonomists for standard genome sequencing and annotation.</title>
        <authorList>
            <consortium name="The Broad Institute Genomics Platform"/>
            <consortium name="The Broad Institute Genome Sequencing Center for Infectious Disease"/>
            <person name="Wu L."/>
            <person name="Ma J."/>
        </authorList>
    </citation>
    <scope>NUCLEOTIDE SEQUENCE [LARGE SCALE GENOMIC DNA]</scope>
    <source>
        <strain evidence="3 4">CGMCC 1.12562</strain>
    </source>
</reference>
<name>A0ABD5NC49_9EURY</name>
<dbReference type="InterPro" id="IPR006311">
    <property type="entry name" value="TAT_signal"/>
</dbReference>